<evidence type="ECO:0000256" key="7">
    <source>
        <dbReference type="ARBA" id="ARBA00023212"/>
    </source>
</evidence>
<keyword evidence="8" id="KW-0966">Cell projection</keyword>
<dbReference type="GO" id="GO:0045504">
    <property type="term" value="F:dynein heavy chain binding"/>
    <property type="evidence" value="ECO:0007669"/>
    <property type="project" value="TreeGrafter"/>
</dbReference>
<comment type="subcellular location">
    <subcellularLocation>
        <location evidence="1">Cytoplasm</location>
        <location evidence="1">Cytoskeleton</location>
        <location evidence="1">Flagellum axoneme</location>
    </subcellularLocation>
    <subcellularLocation>
        <location evidence="9">Dynein axonemal particle</location>
    </subcellularLocation>
</comment>
<feature type="repeat" description="WD" evidence="12">
    <location>
        <begin position="599"/>
        <end position="631"/>
    </location>
</feature>
<keyword evidence="6" id="KW-0969">Cilium</keyword>
<accession>A0A0L0BUB4</accession>
<protein>
    <recommendedName>
        <fullName evidence="10">Dynein axonemal intermediate chain 4</fullName>
    </recommendedName>
    <alternativeName>
        <fullName evidence="11">WD repeat-containing protein 78</fullName>
    </alternativeName>
</protein>
<dbReference type="Gene3D" id="2.130.10.10">
    <property type="entry name" value="YVTN repeat-like/Quinoprotein amine dehydrogenase"/>
    <property type="match status" value="2"/>
</dbReference>
<dbReference type="PANTHER" id="PTHR12442">
    <property type="entry name" value="DYNEIN INTERMEDIATE CHAIN"/>
    <property type="match status" value="1"/>
</dbReference>
<dbReference type="GO" id="GO:0005858">
    <property type="term" value="C:axonemal dynein complex"/>
    <property type="evidence" value="ECO:0007669"/>
    <property type="project" value="TreeGrafter"/>
</dbReference>
<evidence type="ECO:0000256" key="12">
    <source>
        <dbReference type="PROSITE-ProRule" id="PRU00221"/>
    </source>
</evidence>
<dbReference type="SUPFAM" id="SSF50978">
    <property type="entry name" value="WD40 repeat-like"/>
    <property type="match status" value="1"/>
</dbReference>
<evidence type="ECO:0000256" key="1">
    <source>
        <dbReference type="ARBA" id="ARBA00004611"/>
    </source>
</evidence>
<dbReference type="AlphaFoldDB" id="A0A0L0BUB4"/>
<dbReference type="OMA" id="VFVWSIK"/>
<dbReference type="PROSITE" id="PS50082">
    <property type="entry name" value="WD_REPEATS_2"/>
    <property type="match status" value="1"/>
</dbReference>
<dbReference type="GO" id="GO:0120293">
    <property type="term" value="C:dynein axonemal particle"/>
    <property type="evidence" value="ECO:0007669"/>
    <property type="project" value="UniProtKB-SubCell"/>
</dbReference>
<dbReference type="InterPro" id="IPR036322">
    <property type="entry name" value="WD40_repeat_dom_sf"/>
</dbReference>
<keyword evidence="2" id="KW-0963">Cytoplasm</keyword>
<sequence length="768" mass="87249">MAQSKVTKFAKLTIDDDENEETASPEVKLSLGKTKKVVMDRSDTVSTIGSIIHLSLYDRIRIETQKILDKRSQLQIHELIDNKRVNVTPKPIDLPHETEGYKKLTRKYSAPKAEDGLDIISFKSMTSTIMKSRSSRGVGFRLSLEDIINGIGSERMLLDLESARHSMASFDSSSSSLSLSDAHLVGKHKLPFIRIVLRKTELQLLYEQRSMTAIKNTEDANFVEMDNKQYDYLTIGRGKIRRRSESEAQTSNTLYKARGINTDKTETRDVASYVSFFEMYDTYMQLDDIEYGFNEYETKKLHISQSQTNEEQFAMIAKLPSFHLASDIIKRLLAGNTYEEGQRRFRNMMSVIRTMDKVIYKYSLKPLFNINRASKDNIRKAVSDMSFCYTNGDILAVSYGIYSYQAAKLPNTGEVCVWSIKNPCDPERFYSYEVPVVSVEFSPYMPSLLAIGLFDGTVEVRDIAFYNQPPVAISQRITSPGVDPVLAIKWIKQTSANGQEDVDPFITLSQDGSVTQFNIINSPFLSGFRLMTLERIEGIPEGLPGIKSSTELPQQTNRCAQGLNLTKHPTHLDIYYVLTDEGCIHKCSTNYQHHYLQVLKTHEGSVNAMDFSPWSPKLFLTCGNDWCIRIWMDGIFQPLVTLKNISAPYQWAAWSRVHSTVIIAINRKQCEIWDLKRNILKPMSTTCIGKSYNTMGIFSLNGCAIAIGTERGQVVVSAFDEMPFPPYYQYDTLEKAIYKAVNNFPELLIELKSVGYFGYPNKGFVKPP</sequence>
<evidence type="ECO:0000256" key="11">
    <source>
        <dbReference type="ARBA" id="ARBA00041557"/>
    </source>
</evidence>
<dbReference type="OrthoDB" id="10259804at2759"/>
<evidence type="ECO:0000256" key="9">
    <source>
        <dbReference type="ARBA" id="ARBA00024190"/>
    </source>
</evidence>
<reference evidence="13 14" key="1">
    <citation type="journal article" date="2015" name="Nat. Commun.">
        <title>Lucilia cuprina genome unlocks parasitic fly biology to underpin future interventions.</title>
        <authorList>
            <person name="Anstead C.A."/>
            <person name="Korhonen P.K."/>
            <person name="Young N.D."/>
            <person name="Hall R.S."/>
            <person name="Jex A.R."/>
            <person name="Murali S.C."/>
            <person name="Hughes D.S."/>
            <person name="Lee S.F."/>
            <person name="Perry T."/>
            <person name="Stroehlein A.J."/>
            <person name="Ansell B.R."/>
            <person name="Breugelmans B."/>
            <person name="Hofmann A."/>
            <person name="Qu J."/>
            <person name="Dugan S."/>
            <person name="Lee S.L."/>
            <person name="Chao H."/>
            <person name="Dinh H."/>
            <person name="Han Y."/>
            <person name="Doddapaneni H.V."/>
            <person name="Worley K.C."/>
            <person name="Muzny D.M."/>
            <person name="Ioannidis P."/>
            <person name="Waterhouse R.M."/>
            <person name="Zdobnov E.M."/>
            <person name="James P.J."/>
            <person name="Bagnall N.H."/>
            <person name="Kotze A.C."/>
            <person name="Gibbs R.A."/>
            <person name="Richards S."/>
            <person name="Batterham P."/>
            <person name="Gasser R.B."/>
        </authorList>
    </citation>
    <scope>NUCLEOTIDE SEQUENCE [LARGE SCALE GENOMIC DNA]</scope>
    <source>
        <strain evidence="13 14">LS</strain>
        <tissue evidence="13">Full body</tissue>
    </source>
</reference>
<evidence type="ECO:0000256" key="8">
    <source>
        <dbReference type="ARBA" id="ARBA00023273"/>
    </source>
</evidence>
<evidence type="ECO:0000256" key="2">
    <source>
        <dbReference type="ARBA" id="ARBA00022490"/>
    </source>
</evidence>
<evidence type="ECO:0000256" key="10">
    <source>
        <dbReference type="ARBA" id="ARBA00040002"/>
    </source>
</evidence>
<dbReference type="InterPro" id="IPR050687">
    <property type="entry name" value="Dynein_IC"/>
</dbReference>
<dbReference type="InterPro" id="IPR001680">
    <property type="entry name" value="WD40_rpt"/>
</dbReference>
<dbReference type="GO" id="GO:0045503">
    <property type="term" value="F:dynein light chain binding"/>
    <property type="evidence" value="ECO:0007669"/>
    <property type="project" value="TreeGrafter"/>
</dbReference>
<evidence type="ECO:0000256" key="3">
    <source>
        <dbReference type="ARBA" id="ARBA00022574"/>
    </source>
</evidence>
<keyword evidence="7" id="KW-0206">Cytoskeleton</keyword>
<dbReference type="PANTHER" id="PTHR12442:SF12">
    <property type="entry name" value="DYNEIN AXONEMAL INTERMEDIATE CHAIN 4"/>
    <property type="match status" value="1"/>
</dbReference>
<organism evidence="13 14">
    <name type="scientific">Lucilia cuprina</name>
    <name type="common">Green bottle fly</name>
    <name type="synonym">Australian sheep blowfly</name>
    <dbReference type="NCBI Taxonomy" id="7375"/>
    <lineage>
        <taxon>Eukaryota</taxon>
        <taxon>Metazoa</taxon>
        <taxon>Ecdysozoa</taxon>
        <taxon>Arthropoda</taxon>
        <taxon>Hexapoda</taxon>
        <taxon>Insecta</taxon>
        <taxon>Pterygota</taxon>
        <taxon>Neoptera</taxon>
        <taxon>Endopterygota</taxon>
        <taxon>Diptera</taxon>
        <taxon>Brachycera</taxon>
        <taxon>Muscomorpha</taxon>
        <taxon>Oestroidea</taxon>
        <taxon>Calliphoridae</taxon>
        <taxon>Luciliinae</taxon>
        <taxon>Lucilia</taxon>
    </lineage>
</organism>
<keyword evidence="5" id="KW-0282">Flagellum</keyword>
<dbReference type="EMBL" id="JRES01001325">
    <property type="protein sequence ID" value="KNC23611.1"/>
    <property type="molecule type" value="Genomic_DNA"/>
</dbReference>
<evidence type="ECO:0000256" key="6">
    <source>
        <dbReference type="ARBA" id="ARBA00023069"/>
    </source>
</evidence>
<keyword evidence="14" id="KW-1185">Reference proteome</keyword>
<keyword evidence="3 12" id="KW-0853">WD repeat</keyword>
<name>A0A0L0BUB4_LUCCU</name>
<dbReference type="GO" id="GO:0003341">
    <property type="term" value="P:cilium movement"/>
    <property type="evidence" value="ECO:0007669"/>
    <property type="project" value="TreeGrafter"/>
</dbReference>
<dbReference type="STRING" id="7375.A0A0L0BUB4"/>
<dbReference type="Proteomes" id="UP000037069">
    <property type="component" value="Unassembled WGS sequence"/>
</dbReference>
<evidence type="ECO:0000256" key="5">
    <source>
        <dbReference type="ARBA" id="ARBA00022846"/>
    </source>
</evidence>
<comment type="caution">
    <text evidence="13">The sequence shown here is derived from an EMBL/GenBank/DDBJ whole genome shotgun (WGS) entry which is preliminary data.</text>
</comment>
<keyword evidence="4" id="KW-0677">Repeat</keyword>
<dbReference type="Pfam" id="PF00400">
    <property type="entry name" value="WD40"/>
    <property type="match status" value="1"/>
</dbReference>
<evidence type="ECO:0000313" key="14">
    <source>
        <dbReference type="Proteomes" id="UP000037069"/>
    </source>
</evidence>
<evidence type="ECO:0000256" key="4">
    <source>
        <dbReference type="ARBA" id="ARBA00022737"/>
    </source>
</evidence>
<dbReference type="InterPro" id="IPR015943">
    <property type="entry name" value="WD40/YVTN_repeat-like_dom_sf"/>
</dbReference>
<gene>
    <name evidence="13" type="ORF">FF38_00960</name>
</gene>
<dbReference type="SMART" id="SM00320">
    <property type="entry name" value="WD40"/>
    <property type="match status" value="2"/>
</dbReference>
<proteinExistence type="predicted"/>
<evidence type="ECO:0000313" key="13">
    <source>
        <dbReference type="EMBL" id="KNC23611.1"/>
    </source>
</evidence>